<protein>
    <submittedName>
        <fullName evidence="2">Uncharacterized protein</fullName>
    </submittedName>
</protein>
<sequence>MRFTGHIAGAGTASGTRLVLGCWVRTPHGPFADVMVEHPDGHRQLLAPDDWVADFVSSTYRFDEVLRTEIQVSREPAEAAPADAGDIPGSTGRGSRWSVQAGPLAWEFTVGPRDPLGWLLRAVPAPLSRTLTLARMSDPIARVVMRGVRTLGTAGGGRTEWYSATDLHRIAESSASWDGTDLGVLADVLPSPSFGFGSTPSTPGVTSLTTTVRLPKGQLIPAGR</sequence>
<reference evidence="2" key="1">
    <citation type="journal article" date="2021" name="PeerJ">
        <title>Extensive microbial diversity within the chicken gut microbiome revealed by metagenomics and culture.</title>
        <authorList>
            <person name="Gilroy R."/>
            <person name="Ravi A."/>
            <person name="Getino M."/>
            <person name="Pursley I."/>
            <person name="Horton D.L."/>
            <person name="Alikhan N.F."/>
            <person name="Baker D."/>
            <person name="Gharbi K."/>
            <person name="Hall N."/>
            <person name="Watson M."/>
            <person name="Adriaenssens E.M."/>
            <person name="Foster-Nyarko E."/>
            <person name="Jarju S."/>
            <person name="Secka A."/>
            <person name="Antonio M."/>
            <person name="Oren A."/>
            <person name="Chaudhuri R.R."/>
            <person name="La Ragione R."/>
            <person name="Hildebrand F."/>
            <person name="Pallen M.J."/>
        </authorList>
    </citation>
    <scope>NUCLEOTIDE SEQUENCE</scope>
    <source>
        <strain evidence="2">ChiHejej3B27-3195</strain>
    </source>
</reference>
<evidence type="ECO:0000313" key="2">
    <source>
        <dbReference type="EMBL" id="HIX00307.1"/>
    </source>
</evidence>
<gene>
    <name evidence="2" type="ORF">H9871_09205</name>
</gene>
<feature type="compositionally biased region" description="Low complexity" evidence="1">
    <location>
        <begin position="78"/>
        <end position="89"/>
    </location>
</feature>
<organism evidence="2 3">
    <name type="scientific">Candidatus Nesterenkonia stercoripullorum</name>
    <dbReference type="NCBI Taxonomy" id="2838701"/>
    <lineage>
        <taxon>Bacteria</taxon>
        <taxon>Bacillati</taxon>
        <taxon>Actinomycetota</taxon>
        <taxon>Actinomycetes</taxon>
        <taxon>Micrococcales</taxon>
        <taxon>Micrococcaceae</taxon>
        <taxon>Nesterenkonia</taxon>
    </lineage>
</organism>
<feature type="region of interest" description="Disordered" evidence="1">
    <location>
        <begin position="74"/>
        <end position="94"/>
    </location>
</feature>
<evidence type="ECO:0000256" key="1">
    <source>
        <dbReference type="SAM" id="MobiDB-lite"/>
    </source>
</evidence>
<reference evidence="2" key="2">
    <citation type="submission" date="2021-04" db="EMBL/GenBank/DDBJ databases">
        <authorList>
            <person name="Gilroy R."/>
        </authorList>
    </citation>
    <scope>NUCLEOTIDE SEQUENCE</scope>
    <source>
        <strain evidence="2">ChiHejej3B27-3195</strain>
    </source>
</reference>
<dbReference type="EMBL" id="DXGD01000341">
    <property type="protein sequence ID" value="HIX00307.1"/>
    <property type="molecule type" value="Genomic_DNA"/>
</dbReference>
<comment type="caution">
    <text evidence="2">The sequence shown here is derived from an EMBL/GenBank/DDBJ whole genome shotgun (WGS) entry which is preliminary data.</text>
</comment>
<name>A0A9D1UTS6_9MICC</name>
<evidence type="ECO:0000313" key="3">
    <source>
        <dbReference type="Proteomes" id="UP000824151"/>
    </source>
</evidence>
<proteinExistence type="predicted"/>
<dbReference type="AlphaFoldDB" id="A0A9D1UTS6"/>
<dbReference type="Proteomes" id="UP000824151">
    <property type="component" value="Unassembled WGS sequence"/>
</dbReference>
<accession>A0A9D1UTS6</accession>